<dbReference type="Proteomes" id="UP000015620">
    <property type="component" value="Chromosome"/>
</dbReference>
<organism evidence="2 3">
    <name type="scientific">Treponema pedis str. T A4</name>
    <dbReference type="NCBI Taxonomy" id="1291379"/>
    <lineage>
        <taxon>Bacteria</taxon>
        <taxon>Pseudomonadati</taxon>
        <taxon>Spirochaetota</taxon>
        <taxon>Spirochaetia</taxon>
        <taxon>Spirochaetales</taxon>
        <taxon>Treponemataceae</taxon>
        <taxon>Treponema</taxon>
    </lineage>
</organism>
<dbReference type="Gene3D" id="2.160.20.10">
    <property type="entry name" value="Single-stranded right-handed beta-helix, Pectin lyase-like"/>
    <property type="match status" value="1"/>
</dbReference>
<dbReference type="InterPro" id="IPR011459">
    <property type="entry name" value="DUF1565"/>
</dbReference>
<dbReference type="PATRIC" id="fig|1291379.3.peg.2531"/>
<dbReference type="SUPFAM" id="SSF51126">
    <property type="entry name" value="Pectin lyase-like"/>
    <property type="match status" value="1"/>
</dbReference>
<dbReference type="AlphaFoldDB" id="S6A218"/>
<dbReference type="STRING" id="1291379.TPE_2561"/>
<dbReference type="EMBL" id="CP004120">
    <property type="protein sequence ID" value="AGT45033.1"/>
    <property type="molecule type" value="Genomic_DNA"/>
</dbReference>
<dbReference type="KEGG" id="tped:TPE_2561"/>
<dbReference type="Pfam" id="PF07602">
    <property type="entry name" value="DUF1565"/>
    <property type="match status" value="1"/>
</dbReference>
<name>S6A218_9SPIR</name>
<feature type="domain" description="DUF1565" evidence="1">
    <location>
        <begin position="38"/>
        <end position="97"/>
    </location>
</feature>
<gene>
    <name evidence="2" type="ORF">TPE_2561</name>
</gene>
<evidence type="ECO:0000313" key="3">
    <source>
        <dbReference type="Proteomes" id="UP000015620"/>
    </source>
</evidence>
<accession>S6A218</accession>
<dbReference type="HOGENOM" id="CLU_037848_0_0_12"/>
<evidence type="ECO:0000313" key="2">
    <source>
        <dbReference type="EMBL" id="AGT45033.1"/>
    </source>
</evidence>
<keyword evidence="3" id="KW-1185">Reference proteome</keyword>
<sequence length="445" mass="49095">MYQTIREVYMKKTVSVFVFVSVILMSINAAEYYVSKETGKNGNAGTKDAPFKNIEKAAEIAQAGDKIYVAEGNYYGVRDKGFIMIKNAVEIYGGYSKDFSKRDILKYKTLVMPPVSSNGTGRTNKTMEFDIKNGNGKKLVIDGIIFDKGDSNGYHPTKGKPAGVETGMLVLPPGQGVNGKETKVLTTEKAILGGSIMKCDVLIQNCLFNNASNFAIQFGGSGDVKILNNVFTANAMAACEIWGKENKATSITLEFAYNTVLFTWPRTHAFEDMGYGFRVMTKVEVNCHHNIIGLSALSAIDRCRIDSPEAMEKGRKVLVDNNRFFMNKQADVTLPGLGTFEYIWVKDFEDVDRFNSAEGNEELKNVQGLKNAINKAYLEGFLNATYKEKTDYDPNSPANEFRRAMGMNQTGKITSDVSMFANKYPQSDALKLFGAVSGFGAQAIK</sequence>
<proteinExistence type="predicted"/>
<evidence type="ECO:0000259" key="1">
    <source>
        <dbReference type="Pfam" id="PF07602"/>
    </source>
</evidence>
<dbReference type="InterPro" id="IPR011050">
    <property type="entry name" value="Pectin_lyase_fold/virulence"/>
</dbReference>
<reference evidence="2 3" key="1">
    <citation type="journal article" date="2013" name="PLoS ONE">
        <title>Genome-Wide Relatedness of Treponema pedis, from Gingiva and Necrotic Skin Lesions of Pigs, with the Human Oral Pathogen Treponema denticola.</title>
        <authorList>
            <person name="Svartstrom O."/>
            <person name="Mushtaq M."/>
            <person name="Pringle M."/>
            <person name="Segerman B."/>
        </authorList>
    </citation>
    <scope>NUCLEOTIDE SEQUENCE [LARGE SCALE GENOMIC DNA]</scope>
    <source>
        <strain evidence="2">T A4</strain>
    </source>
</reference>
<protein>
    <recommendedName>
        <fullName evidence="1">DUF1565 domain-containing protein</fullName>
    </recommendedName>
</protein>
<dbReference type="InterPro" id="IPR012334">
    <property type="entry name" value="Pectin_lyas_fold"/>
</dbReference>